<proteinExistence type="predicted"/>
<reference evidence="1" key="2">
    <citation type="journal article" date="2015" name="Data Brief">
        <title>Shoot transcriptome of the giant reed, Arundo donax.</title>
        <authorList>
            <person name="Barrero R.A."/>
            <person name="Guerrero F.D."/>
            <person name="Moolhuijzen P."/>
            <person name="Goolsby J.A."/>
            <person name="Tidwell J."/>
            <person name="Bellgard S.E."/>
            <person name="Bellgard M.I."/>
        </authorList>
    </citation>
    <scope>NUCLEOTIDE SEQUENCE</scope>
    <source>
        <tissue evidence="1">Shoot tissue taken approximately 20 cm above the soil surface</tissue>
    </source>
</reference>
<organism evidence="1">
    <name type="scientific">Arundo donax</name>
    <name type="common">Giant reed</name>
    <name type="synonym">Donax arundinaceus</name>
    <dbReference type="NCBI Taxonomy" id="35708"/>
    <lineage>
        <taxon>Eukaryota</taxon>
        <taxon>Viridiplantae</taxon>
        <taxon>Streptophyta</taxon>
        <taxon>Embryophyta</taxon>
        <taxon>Tracheophyta</taxon>
        <taxon>Spermatophyta</taxon>
        <taxon>Magnoliopsida</taxon>
        <taxon>Liliopsida</taxon>
        <taxon>Poales</taxon>
        <taxon>Poaceae</taxon>
        <taxon>PACMAD clade</taxon>
        <taxon>Arundinoideae</taxon>
        <taxon>Arundineae</taxon>
        <taxon>Arundo</taxon>
    </lineage>
</organism>
<evidence type="ECO:0000313" key="1">
    <source>
        <dbReference type="EMBL" id="JAE25857.1"/>
    </source>
</evidence>
<sequence>MHPKGVNHQDSRGPHNILSLNFIVLQRVAIGAIVQLEGGHRFDTQTCLAKLPSSALTNKDIVPE</sequence>
<reference evidence="1" key="1">
    <citation type="submission" date="2014-09" db="EMBL/GenBank/DDBJ databases">
        <authorList>
            <person name="Magalhaes I.L.F."/>
            <person name="Oliveira U."/>
            <person name="Santos F.R."/>
            <person name="Vidigal T.H.D.A."/>
            <person name="Brescovit A.D."/>
            <person name="Santos A.J."/>
        </authorList>
    </citation>
    <scope>NUCLEOTIDE SEQUENCE</scope>
    <source>
        <tissue evidence="1">Shoot tissue taken approximately 20 cm above the soil surface</tissue>
    </source>
</reference>
<protein>
    <submittedName>
        <fullName evidence="1">Uncharacterized protein</fullName>
    </submittedName>
</protein>
<dbReference type="EMBL" id="GBRH01172039">
    <property type="protein sequence ID" value="JAE25857.1"/>
    <property type="molecule type" value="Transcribed_RNA"/>
</dbReference>
<dbReference type="AlphaFoldDB" id="A0A0A9GMY9"/>
<accession>A0A0A9GMY9</accession>
<name>A0A0A9GMY9_ARUDO</name>